<dbReference type="EMBL" id="QKYT01000004">
    <property type="protein sequence ID" value="RIA99391.1"/>
    <property type="molecule type" value="Genomic_DNA"/>
</dbReference>
<dbReference type="AlphaFoldDB" id="A0A397TW56"/>
<evidence type="ECO:0000256" key="1">
    <source>
        <dbReference type="SAM" id="MobiDB-lite"/>
    </source>
</evidence>
<evidence type="ECO:0000313" key="3">
    <source>
        <dbReference type="Proteomes" id="UP000265703"/>
    </source>
</evidence>
<reference evidence="2 3" key="1">
    <citation type="submission" date="2018-06" db="EMBL/GenBank/DDBJ databases">
        <title>Comparative genomics reveals the genomic features of Rhizophagus irregularis, R. cerebriforme, R. diaphanum and Gigaspora rosea, and their symbiotic lifestyle signature.</title>
        <authorList>
            <person name="Morin E."/>
            <person name="San Clemente H."/>
            <person name="Chen E.C.H."/>
            <person name="De La Providencia I."/>
            <person name="Hainaut M."/>
            <person name="Kuo A."/>
            <person name="Kohler A."/>
            <person name="Murat C."/>
            <person name="Tang N."/>
            <person name="Roy S."/>
            <person name="Loubradou J."/>
            <person name="Henrissat B."/>
            <person name="Grigoriev I.V."/>
            <person name="Corradi N."/>
            <person name="Roux C."/>
            <person name="Martin F.M."/>
        </authorList>
    </citation>
    <scope>NUCLEOTIDE SEQUENCE [LARGE SCALE GENOMIC DNA]</scope>
    <source>
        <strain evidence="2 3">DAOM 227022</strain>
    </source>
</reference>
<keyword evidence="3" id="KW-1185">Reference proteome</keyword>
<gene>
    <name evidence="2" type="ORF">C1645_811411</name>
</gene>
<protein>
    <submittedName>
        <fullName evidence="2">Uncharacterized protein</fullName>
    </submittedName>
</protein>
<comment type="caution">
    <text evidence="2">The sequence shown here is derived from an EMBL/GenBank/DDBJ whole genome shotgun (WGS) entry which is preliminary data.</text>
</comment>
<feature type="region of interest" description="Disordered" evidence="1">
    <location>
        <begin position="113"/>
        <end position="149"/>
    </location>
</feature>
<organism evidence="2 3">
    <name type="scientific">Glomus cerebriforme</name>
    <dbReference type="NCBI Taxonomy" id="658196"/>
    <lineage>
        <taxon>Eukaryota</taxon>
        <taxon>Fungi</taxon>
        <taxon>Fungi incertae sedis</taxon>
        <taxon>Mucoromycota</taxon>
        <taxon>Glomeromycotina</taxon>
        <taxon>Glomeromycetes</taxon>
        <taxon>Glomerales</taxon>
        <taxon>Glomeraceae</taxon>
        <taxon>Glomus</taxon>
    </lineage>
</organism>
<dbReference type="OrthoDB" id="2440309at2759"/>
<sequence length="496" mass="57128">MDQAEMQFGLDQSLARNEVQVILNKIKLGILSDRGNSKRKATHMGKDSTDALTSSTEKITTTLQNLNAIMKRLKLDEKNILNEEGPINYSQKLLNEGIELKTHKKVKKAMRVALKTNTQKSKNTSETSTRNNNEKSSEQSSSSDLGPEGDEEIKLDFASIEKKLLREQSNEILEKVKTNGLRWCDFQEVLALSSNSLAEFMEGRVTFLSLGDFEIRCSSVPKVSLTKTSEDEHYFKLLHPIIRPSFFTDSCEEYIIQLNYATSGGPDETVLLTNQGDLVESYIMDLKYDGLYRSWPFLTTRLVKDKMTILLMESNIRHMKALEERISKIAENYNAIPEIDKLRVWLVTHLSDVRNDMQQQIKSEQQKQKDFYDKKLKKEIRFKIGDQVLYYRTTLDKQWSEKLSPKWKGLQEQLATPSCNFLNLKMNNYDRILEDLQRNNIITNLNITLQNEDDTPKVIETKTATLTERALCMKLLSSYYQKALLEEVMTIAGARL</sequence>
<feature type="compositionally biased region" description="Low complexity" evidence="1">
    <location>
        <begin position="120"/>
        <end position="131"/>
    </location>
</feature>
<dbReference type="Proteomes" id="UP000265703">
    <property type="component" value="Unassembled WGS sequence"/>
</dbReference>
<accession>A0A397TW56</accession>
<name>A0A397TW56_9GLOM</name>
<proteinExistence type="predicted"/>
<evidence type="ECO:0000313" key="2">
    <source>
        <dbReference type="EMBL" id="RIA99391.1"/>
    </source>
</evidence>